<feature type="transmembrane region" description="Helical" evidence="1">
    <location>
        <begin position="21"/>
        <end position="44"/>
    </location>
</feature>
<feature type="transmembrane region" description="Helical" evidence="1">
    <location>
        <begin position="144"/>
        <end position="173"/>
    </location>
</feature>
<dbReference type="HOGENOM" id="CLU_767024_0_0_9"/>
<sequence length="361" mass="38535">MNHAIFTMHGRLTRRDYALTIGALCGGTSLLTFAAVSTLLPLTYFTATAFFREESAAFWILLIAGLALIFLLAALLLPPLAIPATVRRLHDIGHGGWLAFPLILVSLVALGLPILFLAFLGALIEGMKRVPDLTVFDSPDEMGFIFGTLIFLYAALCLVSFVILSVYGGWIFLKKGMPIANRYGEPPVEEAIPSVRAAFLSSTGTIARRPFVLRSLIVLAAAGIIVPAAGQTVLYPLVTILDALHLVPAGADFFTLFIGGTVYPLATLPLVLRRLHTLGLAKWEAVIVYAALLPNVIATAHTAHIFGRLALLGGDELGDIIIDEILTISTAGDTAFIALWVLCAVLSLVGVVRLLRADAAV</sequence>
<feature type="transmembrane region" description="Helical" evidence="1">
    <location>
        <begin position="253"/>
        <end position="272"/>
    </location>
</feature>
<dbReference type="OrthoDB" id="1664780at2"/>
<comment type="caution">
    <text evidence="2">The sequence shown here is derived from an EMBL/GenBank/DDBJ whole genome shotgun (WGS) entry which is preliminary data.</text>
</comment>
<feature type="transmembrane region" description="Helical" evidence="1">
    <location>
        <begin position="56"/>
        <end position="77"/>
    </location>
</feature>
<dbReference type="STRING" id="679201.HMPREF9334_00956"/>
<dbReference type="Proteomes" id="UP000004129">
    <property type="component" value="Unassembled WGS sequence"/>
</dbReference>
<dbReference type="Pfam" id="PF05656">
    <property type="entry name" value="DUF805"/>
    <property type="match status" value="1"/>
</dbReference>
<evidence type="ECO:0000313" key="3">
    <source>
        <dbReference type="Proteomes" id="UP000004129"/>
    </source>
</evidence>
<name>G5GNK2_9FIRM</name>
<protein>
    <recommendedName>
        <fullName evidence="4">DUF805 domain-containing protein</fullName>
    </recommendedName>
</protein>
<proteinExistence type="predicted"/>
<accession>G5GNK2</accession>
<keyword evidence="1" id="KW-0472">Membrane</keyword>
<dbReference type="InterPro" id="IPR008523">
    <property type="entry name" value="DUF805"/>
</dbReference>
<dbReference type="EMBL" id="ACZM01000007">
    <property type="protein sequence ID" value="EHG21539.1"/>
    <property type="molecule type" value="Genomic_DNA"/>
</dbReference>
<dbReference type="RefSeq" id="WP_006692406.1">
    <property type="nucleotide sequence ID" value="NZ_JH376798.1"/>
</dbReference>
<dbReference type="AlphaFoldDB" id="G5GNK2"/>
<keyword evidence="3" id="KW-1185">Reference proteome</keyword>
<gene>
    <name evidence="2" type="ORF">HMPREF9334_00956</name>
</gene>
<feature type="transmembrane region" description="Helical" evidence="1">
    <location>
        <begin position="284"/>
        <end position="306"/>
    </location>
</feature>
<evidence type="ECO:0000313" key="2">
    <source>
        <dbReference type="EMBL" id="EHG21539.1"/>
    </source>
</evidence>
<organism evidence="2 3">
    <name type="scientific">Selenomonas infelix ATCC 43532</name>
    <dbReference type="NCBI Taxonomy" id="679201"/>
    <lineage>
        <taxon>Bacteria</taxon>
        <taxon>Bacillati</taxon>
        <taxon>Bacillota</taxon>
        <taxon>Negativicutes</taxon>
        <taxon>Selenomonadales</taxon>
        <taxon>Selenomonadaceae</taxon>
        <taxon>Selenomonas</taxon>
    </lineage>
</organism>
<reference evidence="2 3" key="1">
    <citation type="submission" date="2011-08" db="EMBL/GenBank/DDBJ databases">
        <title>The Genome Sequence of Selenomonas infelix ATCC 43532.</title>
        <authorList>
            <consortium name="The Broad Institute Genome Sequencing Platform"/>
            <person name="Earl A."/>
            <person name="Ward D."/>
            <person name="Feldgarden M."/>
            <person name="Gevers D."/>
            <person name="Izard J."/>
            <person name="Blanton J.M."/>
            <person name="Baranova O.V."/>
            <person name="Dewhirst F.E."/>
            <person name="Young S.K."/>
            <person name="Zeng Q."/>
            <person name="Gargeya S."/>
            <person name="Fitzgerald M."/>
            <person name="Haas B."/>
            <person name="Abouelleil A."/>
            <person name="Alvarado L."/>
            <person name="Arachchi H.M."/>
            <person name="Berlin A."/>
            <person name="Brown A."/>
            <person name="Chapman S.B."/>
            <person name="Chen Z."/>
            <person name="Dunbar C."/>
            <person name="Freedman E."/>
            <person name="Gearin G."/>
            <person name="Gellesch M."/>
            <person name="Goldberg J."/>
            <person name="Griggs A."/>
            <person name="Gujja S."/>
            <person name="Heiman D."/>
            <person name="Howarth C."/>
            <person name="Larson L."/>
            <person name="Lui A."/>
            <person name="MacDonald P.J.P."/>
            <person name="Montmayeur A."/>
            <person name="Murphy C."/>
            <person name="Neiman D."/>
            <person name="Pearson M."/>
            <person name="Priest M."/>
            <person name="Roberts A."/>
            <person name="Saif S."/>
            <person name="Shea T."/>
            <person name="Shenoy N."/>
            <person name="Sisk P."/>
            <person name="Stolte C."/>
            <person name="Sykes S."/>
            <person name="Wortman J."/>
            <person name="Nusbaum C."/>
            <person name="Birren B."/>
        </authorList>
    </citation>
    <scope>NUCLEOTIDE SEQUENCE [LARGE SCALE GENOMIC DNA]</scope>
    <source>
        <strain evidence="2 3">ATCC 43532</strain>
    </source>
</reference>
<evidence type="ECO:0008006" key="4">
    <source>
        <dbReference type="Google" id="ProtNLM"/>
    </source>
</evidence>
<evidence type="ECO:0000256" key="1">
    <source>
        <dbReference type="SAM" id="Phobius"/>
    </source>
</evidence>
<dbReference type="GO" id="GO:0016020">
    <property type="term" value="C:membrane"/>
    <property type="evidence" value="ECO:0007669"/>
    <property type="project" value="InterPro"/>
</dbReference>
<feature type="transmembrane region" description="Helical" evidence="1">
    <location>
        <begin position="211"/>
        <end position="233"/>
    </location>
</feature>
<feature type="transmembrane region" description="Helical" evidence="1">
    <location>
        <begin position="98"/>
        <end position="124"/>
    </location>
</feature>
<keyword evidence="1" id="KW-0812">Transmembrane</keyword>
<keyword evidence="1" id="KW-1133">Transmembrane helix</keyword>
<feature type="transmembrane region" description="Helical" evidence="1">
    <location>
        <begin position="335"/>
        <end position="355"/>
    </location>
</feature>
<dbReference type="PATRIC" id="fig|679201.3.peg.966"/>